<protein>
    <recommendedName>
        <fullName evidence="6">Cobalt transporter</fullName>
    </recommendedName>
</protein>
<keyword evidence="2" id="KW-1133">Transmembrane helix</keyword>
<keyword evidence="2" id="KW-0472">Membrane</keyword>
<name>A0A3D8GTW8_9BACI</name>
<evidence type="ECO:0000313" key="4">
    <source>
        <dbReference type="EMBL" id="RDU37649.1"/>
    </source>
</evidence>
<feature type="transmembrane region" description="Helical" evidence="2">
    <location>
        <begin position="89"/>
        <end position="106"/>
    </location>
</feature>
<feature type="signal peptide" evidence="3">
    <location>
        <begin position="1"/>
        <end position="23"/>
    </location>
</feature>
<evidence type="ECO:0000256" key="1">
    <source>
        <dbReference type="SAM" id="MobiDB-lite"/>
    </source>
</evidence>
<dbReference type="OrthoDB" id="2874138at2"/>
<dbReference type="EMBL" id="QNQT01000002">
    <property type="protein sequence ID" value="RDU37649.1"/>
    <property type="molecule type" value="Genomic_DNA"/>
</dbReference>
<keyword evidence="2" id="KW-0812">Transmembrane</keyword>
<feature type="region of interest" description="Disordered" evidence="1">
    <location>
        <begin position="28"/>
        <end position="85"/>
    </location>
</feature>
<reference evidence="4 5" key="1">
    <citation type="submission" date="2018-07" db="EMBL/GenBank/DDBJ databases">
        <title>Bacillus sp. YLB-04 draft genome sequence.</title>
        <authorList>
            <person name="Yu L."/>
            <person name="Tang X."/>
        </authorList>
    </citation>
    <scope>NUCLEOTIDE SEQUENCE [LARGE SCALE GENOMIC DNA]</scope>
    <source>
        <strain evidence="4 5">YLB-04</strain>
    </source>
</reference>
<dbReference type="AlphaFoldDB" id="A0A3D8GTW8"/>
<sequence length="127" mass="13350">MKKWLSLLAGVALIVSFGINVSADGGHSHNDQGVLDAAQKFRNSGKEMPHAGHESENKEATGHSHEGGGAEGGGHSHGPVTETPPNMKVLGTFGVINLLFILIGIWNKLSRRKGDEHGNPGKKSARA</sequence>
<evidence type="ECO:0000256" key="3">
    <source>
        <dbReference type="SAM" id="SignalP"/>
    </source>
</evidence>
<feature type="compositionally biased region" description="Basic and acidic residues" evidence="1">
    <location>
        <begin position="44"/>
        <end position="68"/>
    </location>
</feature>
<feature type="chain" id="PRO_5017766164" description="Cobalt transporter" evidence="3">
    <location>
        <begin position="24"/>
        <end position="127"/>
    </location>
</feature>
<organism evidence="4 5">
    <name type="scientific">Neobacillus piezotolerans</name>
    <dbReference type="NCBI Taxonomy" id="2259171"/>
    <lineage>
        <taxon>Bacteria</taxon>
        <taxon>Bacillati</taxon>
        <taxon>Bacillota</taxon>
        <taxon>Bacilli</taxon>
        <taxon>Bacillales</taxon>
        <taxon>Bacillaceae</taxon>
        <taxon>Neobacillus</taxon>
    </lineage>
</organism>
<dbReference type="RefSeq" id="WP_115451320.1">
    <property type="nucleotide sequence ID" value="NZ_QNQT01000002.1"/>
</dbReference>
<accession>A0A3D8GTW8</accession>
<comment type="caution">
    <text evidence="4">The sequence shown here is derived from an EMBL/GenBank/DDBJ whole genome shotgun (WGS) entry which is preliminary data.</text>
</comment>
<keyword evidence="3" id="KW-0732">Signal</keyword>
<dbReference type="Proteomes" id="UP000257144">
    <property type="component" value="Unassembled WGS sequence"/>
</dbReference>
<gene>
    <name evidence="4" type="ORF">DRW41_07345</name>
</gene>
<proteinExistence type="predicted"/>
<evidence type="ECO:0000313" key="5">
    <source>
        <dbReference type="Proteomes" id="UP000257144"/>
    </source>
</evidence>
<evidence type="ECO:0008006" key="6">
    <source>
        <dbReference type="Google" id="ProtNLM"/>
    </source>
</evidence>
<evidence type="ECO:0000256" key="2">
    <source>
        <dbReference type="SAM" id="Phobius"/>
    </source>
</evidence>
<keyword evidence="5" id="KW-1185">Reference proteome</keyword>